<feature type="domain" description="Sulfatase N-terminal" evidence="6">
    <location>
        <begin position="38"/>
        <end position="357"/>
    </location>
</feature>
<dbReference type="InterPro" id="IPR000917">
    <property type="entry name" value="Sulfatase_N"/>
</dbReference>
<dbReference type="Gene3D" id="3.40.720.10">
    <property type="entry name" value="Alkaline Phosphatase, subunit A"/>
    <property type="match status" value="1"/>
</dbReference>
<organism evidence="7 8">
    <name type="scientific">Ferrimonas pelagia</name>
    <dbReference type="NCBI Taxonomy" id="1177826"/>
    <lineage>
        <taxon>Bacteria</taxon>
        <taxon>Pseudomonadati</taxon>
        <taxon>Pseudomonadota</taxon>
        <taxon>Gammaproteobacteria</taxon>
        <taxon>Alteromonadales</taxon>
        <taxon>Ferrimonadaceae</taxon>
        <taxon>Ferrimonas</taxon>
    </lineage>
</organism>
<dbReference type="PROSITE" id="PS00523">
    <property type="entry name" value="SULFATASE_1"/>
    <property type="match status" value="1"/>
</dbReference>
<evidence type="ECO:0000313" key="7">
    <source>
        <dbReference type="EMBL" id="GAA4893386.1"/>
    </source>
</evidence>
<evidence type="ECO:0000256" key="5">
    <source>
        <dbReference type="SAM" id="SignalP"/>
    </source>
</evidence>
<comment type="caution">
    <text evidence="7">The sequence shown here is derived from an EMBL/GenBank/DDBJ whole genome shotgun (WGS) entry which is preliminary data.</text>
</comment>
<evidence type="ECO:0000256" key="1">
    <source>
        <dbReference type="ARBA" id="ARBA00008779"/>
    </source>
</evidence>
<dbReference type="PROSITE" id="PS00149">
    <property type="entry name" value="SULFATASE_2"/>
    <property type="match status" value="1"/>
</dbReference>
<keyword evidence="8" id="KW-1185">Reference proteome</keyword>
<dbReference type="PANTHER" id="PTHR42693:SF53">
    <property type="entry name" value="ENDO-4-O-SULFATASE"/>
    <property type="match status" value="1"/>
</dbReference>
<dbReference type="Proteomes" id="UP001499988">
    <property type="component" value="Unassembled WGS sequence"/>
</dbReference>
<keyword evidence="2" id="KW-0479">Metal-binding</keyword>
<feature type="signal peptide" evidence="5">
    <location>
        <begin position="1"/>
        <end position="22"/>
    </location>
</feature>
<feature type="chain" id="PRO_5045399303" description="Sulfatase N-terminal domain-containing protein" evidence="5">
    <location>
        <begin position="23"/>
        <end position="496"/>
    </location>
</feature>
<dbReference type="Gene3D" id="3.30.1120.10">
    <property type="match status" value="1"/>
</dbReference>
<dbReference type="RefSeq" id="WP_345336074.1">
    <property type="nucleotide sequence ID" value="NZ_BAABJZ010000090.1"/>
</dbReference>
<comment type="similarity">
    <text evidence="1">Belongs to the sulfatase family.</text>
</comment>
<proteinExistence type="inferred from homology"/>
<name>A0ABP9F3N1_9GAMM</name>
<dbReference type="InterPro" id="IPR017850">
    <property type="entry name" value="Alkaline_phosphatase_core_sf"/>
</dbReference>
<evidence type="ECO:0000256" key="4">
    <source>
        <dbReference type="ARBA" id="ARBA00022837"/>
    </source>
</evidence>
<evidence type="ECO:0000259" key="6">
    <source>
        <dbReference type="Pfam" id="PF00884"/>
    </source>
</evidence>
<sequence>MKYLTPLAATLLSMNVATALHAAEASSYSSVQSEGTRPNIIMIFTDDLHYGALGVTGSVNTEAKTPNIDKIFNEGVIFPQGYATHAVSAPSRAGLMTGRYQARFDFETLPGSTEERMEARYGVSLDEVMMSDLLQDAGYKTHAIGKWHLGANPEFQPHNRGFDQWFGYRGSCGFYQFRSENRAINLGQPLPPLDLTEKPNLDIVRNDESVHVRGYLTEAFAQEAREIILREKEDPFFIYYAPYNAHAPDIVPAHYIPEGGTKHDGVIAALDVSVGVILDALDEAGVADNTLVVFSNDNGGKREYSTTFNGGKATYYEGGVRVPFGMRWPNQIEAGSTFNGMVSTLDMLPTFAAAAGAEIPTGVELDGKDLLPFVKGEQAEGELRGVHFWRNTANRAVRDGDWKLVWVIDRGAHKAKLQELGIEHFKGRKPIHAERDDALFGEPQLYNLAEDPQESNDLARQYPELTERMVQIFKEWEATIPNWRDAEIAEITAADD</sequence>
<dbReference type="EMBL" id="BAABJZ010000090">
    <property type="protein sequence ID" value="GAA4893386.1"/>
    <property type="molecule type" value="Genomic_DNA"/>
</dbReference>
<keyword evidence="4" id="KW-0106">Calcium</keyword>
<dbReference type="InterPro" id="IPR024607">
    <property type="entry name" value="Sulfatase_CS"/>
</dbReference>
<dbReference type="InterPro" id="IPR050738">
    <property type="entry name" value="Sulfatase"/>
</dbReference>
<gene>
    <name evidence="7" type="ORF">GCM10023333_28280</name>
</gene>
<keyword evidence="5" id="KW-0732">Signal</keyword>
<keyword evidence="3" id="KW-0378">Hydrolase</keyword>
<evidence type="ECO:0000256" key="2">
    <source>
        <dbReference type="ARBA" id="ARBA00022723"/>
    </source>
</evidence>
<dbReference type="SUPFAM" id="SSF53649">
    <property type="entry name" value="Alkaline phosphatase-like"/>
    <property type="match status" value="1"/>
</dbReference>
<reference evidence="8" key="1">
    <citation type="journal article" date="2019" name="Int. J. Syst. Evol. Microbiol.">
        <title>The Global Catalogue of Microorganisms (GCM) 10K type strain sequencing project: providing services to taxonomists for standard genome sequencing and annotation.</title>
        <authorList>
            <consortium name="The Broad Institute Genomics Platform"/>
            <consortium name="The Broad Institute Genome Sequencing Center for Infectious Disease"/>
            <person name="Wu L."/>
            <person name="Ma J."/>
        </authorList>
    </citation>
    <scope>NUCLEOTIDE SEQUENCE [LARGE SCALE GENOMIC DNA]</scope>
    <source>
        <strain evidence="8">JCM 18401</strain>
    </source>
</reference>
<evidence type="ECO:0000256" key="3">
    <source>
        <dbReference type="ARBA" id="ARBA00022801"/>
    </source>
</evidence>
<evidence type="ECO:0000313" key="8">
    <source>
        <dbReference type="Proteomes" id="UP001499988"/>
    </source>
</evidence>
<protein>
    <recommendedName>
        <fullName evidence="6">Sulfatase N-terminal domain-containing protein</fullName>
    </recommendedName>
</protein>
<dbReference type="Pfam" id="PF00884">
    <property type="entry name" value="Sulfatase"/>
    <property type="match status" value="1"/>
</dbReference>
<dbReference type="Pfam" id="PF14707">
    <property type="entry name" value="Sulfatase_C"/>
    <property type="match status" value="1"/>
</dbReference>
<accession>A0ABP9F3N1</accession>
<dbReference type="PANTHER" id="PTHR42693">
    <property type="entry name" value="ARYLSULFATASE FAMILY MEMBER"/>
    <property type="match status" value="1"/>
</dbReference>